<keyword evidence="1" id="KW-0696">RNA-directed RNA polymerase</keyword>
<dbReference type="GO" id="GO:0008234">
    <property type="term" value="F:cysteine-type peptidase activity"/>
    <property type="evidence" value="ECO:0007669"/>
    <property type="project" value="UniProtKB-KW"/>
</dbReference>
<evidence type="ECO:0000256" key="5">
    <source>
        <dbReference type="ARBA" id="ARBA00022695"/>
    </source>
</evidence>
<dbReference type="GO" id="GO:0006508">
    <property type="term" value="P:proteolysis"/>
    <property type="evidence" value="ECO:0007669"/>
    <property type="project" value="UniProtKB-KW"/>
</dbReference>
<evidence type="ECO:0000256" key="10">
    <source>
        <dbReference type="ARBA" id="ARBA00022953"/>
    </source>
</evidence>
<dbReference type="InterPro" id="IPR009003">
    <property type="entry name" value="Peptidase_S1_PA"/>
</dbReference>
<dbReference type="GO" id="GO:0006351">
    <property type="term" value="P:DNA-templated transcription"/>
    <property type="evidence" value="ECO:0007669"/>
    <property type="project" value="InterPro"/>
</dbReference>
<feature type="transmembrane region" description="Helical" evidence="12">
    <location>
        <begin position="490"/>
        <end position="516"/>
    </location>
</feature>
<feature type="transmembrane region" description="Helical" evidence="12">
    <location>
        <begin position="1145"/>
        <end position="1163"/>
    </location>
</feature>
<keyword evidence="11 12" id="KW-1133">Transmembrane helix</keyword>
<dbReference type="InterPro" id="IPR007094">
    <property type="entry name" value="RNA-dir_pol_PSvirus"/>
</dbReference>
<keyword evidence="8" id="KW-0788">Thiol protease</keyword>
<dbReference type="GO" id="GO:0003724">
    <property type="term" value="F:RNA helicase activity"/>
    <property type="evidence" value="ECO:0007669"/>
    <property type="project" value="InterPro"/>
</dbReference>
<evidence type="ECO:0000256" key="2">
    <source>
        <dbReference type="ARBA" id="ARBA00022670"/>
    </source>
</evidence>
<keyword evidence="2" id="KW-0645">Protease</keyword>
<dbReference type="SUPFAM" id="SSF56672">
    <property type="entry name" value="DNA/RNA polymerases"/>
    <property type="match status" value="1"/>
</dbReference>
<dbReference type="Gene3D" id="3.30.70.270">
    <property type="match status" value="1"/>
</dbReference>
<evidence type="ECO:0000256" key="8">
    <source>
        <dbReference type="ARBA" id="ARBA00022807"/>
    </source>
</evidence>
<evidence type="ECO:0000256" key="1">
    <source>
        <dbReference type="ARBA" id="ARBA00022484"/>
    </source>
</evidence>
<dbReference type="InterPro" id="IPR000605">
    <property type="entry name" value="Helicase_SF3_ssDNA/RNA_vir"/>
</dbReference>
<dbReference type="InterPro" id="IPR024387">
    <property type="entry name" value="Pept_C3G_Picornavir"/>
</dbReference>
<keyword evidence="7" id="KW-0378">Hydrolase</keyword>
<reference evidence="15" key="1">
    <citation type="submission" date="2018-11" db="EMBL/GenBank/DDBJ databases">
        <title>Genomic sequences of Arracacha virus B obtained from 32-38 year-old samples.</title>
        <authorList>
            <person name="Boonham N."/>
            <person name="Jones R.A.C."/>
        </authorList>
    </citation>
    <scope>NUCLEOTIDE SEQUENCE</scope>
    <source>
        <strain evidence="15">O</strain>
    </source>
</reference>
<keyword evidence="10" id="KW-0693">Viral RNA replication</keyword>
<evidence type="ECO:0000256" key="7">
    <source>
        <dbReference type="ARBA" id="ARBA00022801"/>
    </source>
</evidence>
<dbReference type="PROSITE" id="PS50507">
    <property type="entry name" value="RDRP_SSRNA_POS"/>
    <property type="match status" value="1"/>
</dbReference>
<keyword evidence="6" id="KW-0547">Nucleotide-binding</keyword>
<keyword evidence="12" id="KW-0472">Membrane</keyword>
<evidence type="ECO:0000313" key="15">
    <source>
        <dbReference type="EMBL" id="QCY50803.1"/>
    </source>
</evidence>
<name>A0A4Y5R183_9SECO</name>
<keyword evidence="4 12" id="KW-0812">Transmembrane</keyword>
<dbReference type="EMBL" id="MK153129">
    <property type="protein sequence ID" value="QCY50803.1"/>
    <property type="molecule type" value="Genomic_RNA"/>
</dbReference>
<dbReference type="PROSITE" id="PS51218">
    <property type="entry name" value="SF3_HELICASE_2"/>
    <property type="match status" value="1"/>
</dbReference>
<feature type="transmembrane region" description="Helical" evidence="12">
    <location>
        <begin position="1118"/>
        <end position="1138"/>
    </location>
</feature>
<protein>
    <submittedName>
        <fullName evidence="15">Polyprotein</fullName>
    </submittedName>
</protein>
<sequence length="2314" mass="259094">MVACSLGHLAKFKFAFKGKSSISCRSCSKAYLLSTFNSSQELTGTLASHAKKCGVAPMAAPKSQGSICCPNCKETGLSKRQFLTSGNHCLPGYGGSQDWACSYMSSSERAFGATTRALNALSEVGFGSIGEVISSFNAPAPTATGWGSIDIPTEPQFFFEEYYSSPIGPVFQAPVDLNLLGLTLEERRSLGALYRSALAFQVSVEEAYEASILDFYRNVPATTQFVEVATPVVKELSKFERLLPLVTKVAEYFKSLEETTAPASAKVVEEVQVLPPAPIFEEYYSSPIGPKYICLADRDHLFDSLSWELQGVPLSSLLTDLPECFTEARHFVDKLISELLALTQERYLGCWAHFNPILSEECPKLFNYGAHVALRKLLRDLADRRKRKEMKPFLRRRADLQNQRFAFTCGNIDRYVGEAGFDWGITRLKKFAASWGLTSDTIAQGAADFVKKVMSLLDPFGNMLGAMKSFFYDSLERLKTNLLEKLKEHWLVAGIGISFIISFALLVAVACVLKLFVGLCSFIGLPKISFMTIWLAVFTAFLFFLGIDIITMDPHAVQAMGSSFMSFLCQTQEGGIVRSYMFDSGDSSATGQGPEIVFEGLTNFVNILISTVAGTCKAANAASRTLSGVSTLGGNVKKCASTFITSLISACQVMGNGHVHSLMIINQLVDKDFQTWSEGVRDYAFETWKAAEIPPIQRLEILRGLDDTRKDFEKILMMPGVNPPEYLRRCFDACSTALRERIAELSRAAMFDISRIPPFWIYLYSARGGTGKSTCAIPLANKILDSANEPKGARICTRNAASSYLNGYAHQPCLIMDEFGAQGEHHATPDERIILDYVSATPMIPNMAAVNDKTIMFNSKLIISTSNFPNGNPKVDLGNNKTGFLRRRKIFAEVAAPLPGEQFPQFSFRDGTNEELPFLDLSLTPSQTQVWVSWHQFHAKCSEVYNNYRIQEAGVLNLYKEEEENTGIELKRRLRAYMLIRSSTFSDYSEVEVDAFIEKYLAFDACAWNRFVTNEDFEKWMEEYSIASVWKRDLEKMSITEIYSLLTRSEVSKIAASITANGDIEEGVIATSAFEYFCLKVIQAKLRTEYFTARSRSCFDVTKVEGFIPQMLQWLREILYQIPSWCKLVLAAALFLLVGYTIIKAAAWIFSGVAFSVAHVAAFCAFKGEEISPSNDATPTKKPGGAKVSWEMRMSRSDQAKFEDIGYGAARPAAGQNWADFYGEGPLKDNSELVSFLKHVAVMRNIVTEQDYHLLFIAGRKALFVQHVFKSMPVGTYQLIVGDCVIDKFFFNRDALQCKSLTDKDLCIVTMSHTVPPFAPLAKRLLFDEEEKLPRQALGFFCHSEPYVELDRISGISHRMQKLEQTVYENPDILYETSTGLLPLKKAYKYEMITSPGFCGDVLLQVCSSGVKILGMHTTAGKQSIWRYANTITLQDIEGAYPSEWVGEEPDLPISNTSRDFCAGEVARVGTNEGLKPHFPTKTSLVPSIISSDLKEDDDNHIPSVMTPAILHSRDPRIVEFGHEGFDPFKDGMLKYTRAAGPFDEADEDFQDALDDVFLDIGDLRTEKEIEQNQSKAICRILNENDTLNGGIEQDFEDPIVSKTAEGYPFCCQRPPGKSGKGWLLGGIPGDWSLKKEGPLNDAIEHLEDNLANEVFEPLIGIDFPKDEKVMRAKVEVKPKVRLFTILPFHYNLVVRRFYLDFVARLMQKHNETPVKVGLNTSSLEWQHLYDQLSAVGFNWFNGDYSRFDGITPRCVLQGLAIRISKFYRQDEAQGLVSKKKIRTSVAHSLLLDMANSRYGIAGLGVYKVSSGIPSGFPLTVIVNSLVNSFFLHFAYRKLMSQSLKSHFWFTKNVAFAVYGDDNLVSVSESIKNVYNLKTIAHFLTQFGVTLKNGANKDEEILSSFYPIEGVDFLKRTFVPFRGVMLDRLNKENTLERLHWVRKGTDEIDAILDNCGSCLLECIAHGPEFYEDIRSKLVRVLGKRKLPCNFPDFETAFTAKVNGQSFVETCRAVNVHIPPPIVYISENSYSEYLWVEGVFVCPYARRITFQTLYSEKGCNEKQVVCVGSMPANARRGLHINISLFDFNLLLVLRVFKMIDSKCVYFVDLENNKRAALFATLYGMYIGKVDAETAVKMLVGQKCSEKQIMSWIDIVKGAKDQLKRPSTLNRSCLINVLCDNARFPFEEVLNFNNINTLIPRNIPIEFQSLCGQTVKEVLTEKLRQGALRIDNYPLVVEGSSIVVQNLISKPGIDYVGYDFQKGQTLVLEYGCARKCSPLCMGHFHVKRKIQQFVNTISPCDFPREAALRAAFSVAC</sequence>
<feature type="domain" description="RdRp catalytic" evidence="13">
    <location>
        <begin position="1738"/>
        <end position="1875"/>
    </location>
</feature>
<dbReference type="Pfam" id="PF00680">
    <property type="entry name" value="RdRP_1"/>
    <property type="match status" value="1"/>
</dbReference>
<dbReference type="CDD" id="cd23169">
    <property type="entry name" value="ps-ssRNAv-Picornavirales"/>
    <property type="match status" value="1"/>
</dbReference>
<dbReference type="GO" id="GO:0005524">
    <property type="term" value="F:ATP binding"/>
    <property type="evidence" value="ECO:0007669"/>
    <property type="project" value="UniProtKB-KW"/>
</dbReference>
<accession>A0A4Y5R183</accession>
<keyword evidence="5" id="KW-0548">Nucleotidyltransferase</keyword>
<evidence type="ECO:0000259" key="14">
    <source>
        <dbReference type="PROSITE" id="PS51218"/>
    </source>
</evidence>
<evidence type="ECO:0000256" key="9">
    <source>
        <dbReference type="ARBA" id="ARBA00022840"/>
    </source>
</evidence>
<dbReference type="GO" id="GO:0003968">
    <property type="term" value="F:RNA-directed RNA polymerase activity"/>
    <property type="evidence" value="ECO:0007669"/>
    <property type="project" value="UniProtKB-KW"/>
</dbReference>
<organism evidence="15">
    <name type="scientific">Arracacha virus B</name>
    <dbReference type="NCBI Taxonomy" id="257463"/>
    <lineage>
        <taxon>Viruses</taxon>
        <taxon>Riboviria</taxon>
        <taxon>Orthornavirae</taxon>
        <taxon>Pisuviricota</taxon>
        <taxon>Pisoniviricetes</taxon>
        <taxon>Picornavirales</taxon>
        <taxon>Secoviridae</taxon>
        <taxon>Cheravirus</taxon>
        <taxon>Cheravirus arracaciae</taxon>
    </lineage>
</organism>
<evidence type="ECO:0000259" key="13">
    <source>
        <dbReference type="PROSITE" id="PS50507"/>
    </source>
</evidence>
<dbReference type="GO" id="GO:0003723">
    <property type="term" value="F:RNA binding"/>
    <property type="evidence" value="ECO:0007669"/>
    <property type="project" value="InterPro"/>
</dbReference>
<dbReference type="GO" id="GO:0039694">
    <property type="term" value="P:viral RNA genome replication"/>
    <property type="evidence" value="ECO:0007669"/>
    <property type="project" value="InterPro"/>
</dbReference>
<evidence type="ECO:0000256" key="12">
    <source>
        <dbReference type="SAM" id="Phobius"/>
    </source>
</evidence>
<dbReference type="SUPFAM" id="SSF50494">
    <property type="entry name" value="Trypsin-like serine proteases"/>
    <property type="match status" value="1"/>
</dbReference>
<dbReference type="InterPro" id="IPR043502">
    <property type="entry name" value="DNA/RNA_pol_sf"/>
</dbReference>
<dbReference type="InterPro" id="IPR043128">
    <property type="entry name" value="Rev_trsase/Diguanyl_cyclase"/>
</dbReference>
<keyword evidence="3" id="KW-0808">Transferase</keyword>
<proteinExistence type="predicted"/>
<dbReference type="InterPro" id="IPR014759">
    <property type="entry name" value="Helicase_SF3_ssRNA_vir"/>
</dbReference>
<evidence type="ECO:0000256" key="3">
    <source>
        <dbReference type="ARBA" id="ARBA00022679"/>
    </source>
</evidence>
<dbReference type="Pfam" id="PF00910">
    <property type="entry name" value="RNA_helicase"/>
    <property type="match status" value="1"/>
</dbReference>
<evidence type="ECO:0000256" key="6">
    <source>
        <dbReference type="ARBA" id="ARBA00022741"/>
    </source>
</evidence>
<evidence type="ECO:0000256" key="11">
    <source>
        <dbReference type="ARBA" id="ARBA00022989"/>
    </source>
</evidence>
<dbReference type="Pfam" id="PF12381">
    <property type="entry name" value="Peptidase_C3G"/>
    <property type="match status" value="1"/>
</dbReference>
<feature type="transmembrane region" description="Helical" evidence="12">
    <location>
        <begin position="528"/>
        <end position="547"/>
    </location>
</feature>
<dbReference type="Gene3D" id="1.20.960.20">
    <property type="match status" value="1"/>
</dbReference>
<keyword evidence="9" id="KW-0067">ATP-binding</keyword>
<evidence type="ECO:0000256" key="4">
    <source>
        <dbReference type="ARBA" id="ARBA00022692"/>
    </source>
</evidence>
<dbReference type="InterPro" id="IPR001205">
    <property type="entry name" value="RNA-dir_pol_C"/>
</dbReference>
<feature type="domain" description="SF3 helicase" evidence="14">
    <location>
        <begin position="738"/>
        <end position="908"/>
    </location>
</feature>